<evidence type="ECO:0000256" key="2">
    <source>
        <dbReference type="ARBA" id="ARBA00022801"/>
    </source>
</evidence>
<dbReference type="SUPFAM" id="SSF53474">
    <property type="entry name" value="alpha/beta-Hydrolases"/>
    <property type="match status" value="1"/>
</dbReference>
<feature type="domain" description="Phospholipase/carboxylesterase/thioesterase" evidence="3">
    <location>
        <begin position="21"/>
        <end position="218"/>
    </location>
</feature>
<dbReference type="Gene3D" id="3.40.50.1820">
    <property type="entry name" value="alpha/beta hydrolase"/>
    <property type="match status" value="1"/>
</dbReference>
<proteinExistence type="inferred from homology"/>
<evidence type="ECO:0000256" key="1">
    <source>
        <dbReference type="ARBA" id="ARBA00006499"/>
    </source>
</evidence>
<comment type="caution">
    <text evidence="4">The sequence shown here is derived from an EMBL/GenBank/DDBJ whole genome shotgun (WGS) entry which is preliminary data.</text>
</comment>
<dbReference type="RefSeq" id="WP_137275630.1">
    <property type="nucleotide sequence ID" value="NZ_QKNX01000001.1"/>
</dbReference>
<evidence type="ECO:0000259" key="3">
    <source>
        <dbReference type="Pfam" id="PF02230"/>
    </source>
</evidence>
<evidence type="ECO:0000313" key="5">
    <source>
        <dbReference type="Proteomes" id="UP000308037"/>
    </source>
</evidence>
<accession>A0A4U5JQ24</accession>
<dbReference type="PANTHER" id="PTHR10655:SF17">
    <property type="entry name" value="LYSOPHOSPHOLIPASE-LIKE PROTEIN 1"/>
    <property type="match status" value="1"/>
</dbReference>
<dbReference type="InterPro" id="IPR029058">
    <property type="entry name" value="AB_hydrolase_fold"/>
</dbReference>
<evidence type="ECO:0000313" key="4">
    <source>
        <dbReference type="EMBL" id="TKR28329.1"/>
    </source>
</evidence>
<sequence>MDASEELPLVHVSRSGTVESNAPAVVLVHGRGTNERDLLSIGAQLPEELHVLSVRAPNSMGGPNSYTWYDLDLSAGGLHASQPDPNGFRRSLDLLHEFVEAATARYDLDPDRIGLLGFSQGAITSMSALLERPEAYRWVVALNGYLAESHEGDVEKAAGKPVFIGCGSMDQVIPPVRAERAAELLESGGSDVRFETYSVGHGTIPDEITDVVAWLEGWI</sequence>
<comment type="similarity">
    <text evidence="1">Belongs to the AB hydrolase superfamily. AB hydrolase 2 family.</text>
</comment>
<dbReference type="Proteomes" id="UP000308037">
    <property type="component" value="Unassembled WGS sequence"/>
</dbReference>
<dbReference type="PANTHER" id="PTHR10655">
    <property type="entry name" value="LYSOPHOSPHOLIPASE-RELATED"/>
    <property type="match status" value="1"/>
</dbReference>
<dbReference type="AlphaFoldDB" id="A0A4U5JQ24"/>
<keyword evidence="5" id="KW-1185">Reference proteome</keyword>
<dbReference type="InterPro" id="IPR003140">
    <property type="entry name" value="PLipase/COase/thioEstase"/>
</dbReference>
<protein>
    <submittedName>
        <fullName evidence="4">Phospholipase</fullName>
    </submittedName>
</protein>
<reference evidence="4 5" key="1">
    <citation type="submission" date="2019-04" db="EMBL/GenBank/DDBJ databases">
        <title>Natronomonas sp. F20-122 a newhaloarchaeon isolated from a saline saltern of Isla Bacuta, Huelva, Spain.</title>
        <authorList>
            <person name="Duran-Viseras A."/>
            <person name="Sanchez-Porro C."/>
            <person name="Ventosa A."/>
        </authorList>
    </citation>
    <scope>NUCLEOTIDE SEQUENCE [LARGE SCALE GENOMIC DNA]</scope>
    <source>
        <strain evidence="4 5">F20-122</strain>
    </source>
</reference>
<dbReference type="GO" id="GO:0016787">
    <property type="term" value="F:hydrolase activity"/>
    <property type="evidence" value="ECO:0007669"/>
    <property type="project" value="UniProtKB-KW"/>
</dbReference>
<dbReference type="InterPro" id="IPR050565">
    <property type="entry name" value="LYPA1-2/EST-like"/>
</dbReference>
<organism evidence="4 5">
    <name type="scientific">Natronomonas salsuginis</name>
    <dbReference type="NCBI Taxonomy" id="2217661"/>
    <lineage>
        <taxon>Archaea</taxon>
        <taxon>Methanobacteriati</taxon>
        <taxon>Methanobacteriota</taxon>
        <taxon>Stenosarchaea group</taxon>
        <taxon>Halobacteria</taxon>
        <taxon>Halobacteriales</taxon>
        <taxon>Natronomonadaceae</taxon>
        <taxon>Natronomonas</taxon>
    </lineage>
</organism>
<dbReference type="OrthoDB" id="203477at2157"/>
<gene>
    <name evidence="4" type="ORF">DM868_04495</name>
</gene>
<dbReference type="Pfam" id="PF02230">
    <property type="entry name" value="Abhydrolase_2"/>
    <property type="match status" value="1"/>
</dbReference>
<keyword evidence="2" id="KW-0378">Hydrolase</keyword>
<name>A0A4U5JQ24_9EURY</name>
<dbReference type="EMBL" id="QKNX01000001">
    <property type="protein sequence ID" value="TKR28329.1"/>
    <property type="molecule type" value="Genomic_DNA"/>
</dbReference>